<dbReference type="AlphaFoldDB" id="A0AA46DXE5"/>
<feature type="active site" description="Tele-UMP-histidine intermediate" evidence="8">
    <location>
        <position position="169"/>
    </location>
</feature>
<keyword evidence="13" id="KW-1185">Reference proteome</keyword>
<gene>
    <name evidence="12" type="ORF">EV215_1727</name>
</gene>
<dbReference type="Pfam" id="PF01087">
    <property type="entry name" value="GalP_UDP_transf"/>
    <property type="match status" value="1"/>
</dbReference>
<feature type="binding site" evidence="9">
    <location>
        <position position="116"/>
    </location>
    <ligand>
        <name>Zn(2+)</name>
        <dbReference type="ChEBI" id="CHEBI:29105"/>
    </ligand>
</feature>
<dbReference type="InterPro" id="IPR036265">
    <property type="entry name" value="HIT-like_sf"/>
</dbReference>
<feature type="domain" description="Galactose-1-phosphate uridyl transferase N-terminal" evidence="10">
    <location>
        <begin position="3"/>
        <end position="179"/>
    </location>
</feature>
<dbReference type="GO" id="GO:0006012">
    <property type="term" value="P:galactose metabolic process"/>
    <property type="evidence" value="ECO:0007669"/>
    <property type="project" value="UniProtKB-UniRule"/>
</dbReference>
<dbReference type="EC" id="2.7.7.12" evidence="7"/>
<evidence type="ECO:0000313" key="12">
    <source>
        <dbReference type="EMBL" id="TDT68007.1"/>
    </source>
</evidence>
<name>A0AA46DXE5_9FUSO</name>
<dbReference type="PANTHER" id="PTHR42763:SF1">
    <property type="entry name" value="UDP-GLUCOSE--HEXOSE-1-PHOSPHATE URIDYLYLTRANSFERASE"/>
    <property type="match status" value="1"/>
</dbReference>
<evidence type="ECO:0000256" key="8">
    <source>
        <dbReference type="PIRSR" id="PIRSR000808-1"/>
    </source>
</evidence>
<comment type="cofactor">
    <cofactor evidence="9">
        <name>Zn(2+)</name>
        <dbReference type="ChEBI" id="CHEBI:29105"/>
    </cofactor>
    <text evidence="9">Binds 1 zinc ion per subunit.</text>
</comment>
<evidence type="ECO:0000256" key="4">
    <source>
        <dbReference type="ARBA" id="ARBA00022723"/>
    </source>
</evidence>
<dbReference type="NCBIfam" id="TIGR00209">
    <property type="entry name" value="galT_1"/>
    <property type="match status" value="1"/>
</dbReference>
<dbReference type="Pfam" id="PF02744">
    <property type="entry name" value="GalP_UDP_tr_C"/>
    <property type="match status" value="1"/>
</dbReference>
<sequence>MSELRKDPVSKRWVIFSPERAYRPNDYKVKKEKKEKEEDKYCPFCSGNEKKSGDEILAYPKTANREPNSPNWWIRVLENKYPALTPQQNLEKKGVGIYDRMNGLGRHEIIVETEDHKRCISDLTNIEVEKIIWAYRDRYIDISQEKEIKHILIFKNYGERAGASLEHSHSQLIATPVVPKRVETEIKGAKDYYKFRDRCVYCDILSQEQLDKERIIEENEEFVAFNFFAGKVPYETWIVPKKHSAFFSTITKKQIGSLAKILKNVITRIKRALGDVDYNMVVHTSPINIHENTEDVFHWHLEIMPKLTRIAGFEWGTGFYINPVLPEDAAKTLREIKLDE</sequence>
<dbReference type="PIRSF" id="PIRSF000808">
    <property type="entry name" value="GalT"/>
    <property type="match status" value="1"/>
</dbReference>
<accession>A0AA46DXE5</accession>
<dbReference type="InterPro" id="IPR005849">
    <property type="entry name" value="GalP_Utransf_N"/>
</dbReference>
<feature type="binding site" evidence="9">
    <location>
        <position position="45"/>
    </location>
    <ligand>
        <name>Zn(2+)</name>
        <dbReference type="ChEBI" id="CHEBI:29105"/>
    </ligand>
</feature>
<dbReference type="InterPro" id="IPR053177">
    <property type="entry name" value="ADP-glucose_phosphorylase"/>
</dbReference>
<dbReference type="EMBL" id="SOBG01000008">
    <property type="protein sequence ID" value="TDT68007.1"/>
    <property type="molecule type" value="Genomic_DNA"/>
</dbReference>
<evidence type="ECO:0000256" key="5">
    <source>
        <dbReference type="ARBA" id="ARBA00022833"/>
    </source>
</evidence>
<evidence type="ECO:0000259" key="10">
    <source>
        <dbReference type="Pfam" id="PF01087"/>
    </source>
</evidence>
<dbReference type="PANTHER" id="PTHR42763">
    <property type="entry name" value="ADP-GLUCOSE PHOSPHORYLASE"/>
    <property type="match status" value="1"/>
</dbReference>
<comment type="caution">
    <text evidence="12">The sequence shown here is derived from an EMBL/GenBank/DDBJ whole genome shotgun (WGS) entry which is preliminary data.</text>
</comment>
<feature type="binding site" evidence="9">
    <location>
        <position position="167"/>
    </location>
    <ligand>
        <name>Zn(2+)</name>
        <dbReference type="ChEBI" id="CHEBI:29105"/>
    </ligand>
</feature>
<evidence type="ECO:0000256" key="6">
    <source>
        <dbReference type="ARBA" id="ARBA00023277"/>
    </source>
</evidence>
<keyword evidence="6" id="KW-0119">Carbohydrate metabolism</keyword>
<comment type="similarity">
    <text evidence="1">Belongs to the galactose-1-phosphate uridylyltransferase type 1 family.</text>
</comment>
<keyword evidence="4 9" id="KW-0479">Metal-binding</keyword>
<dbReference type="InterPro" id="IPR001937">
    <property type="entry name" value="GalP_UDPtransf1"/>
</dbReference>
<protein>
    <recommendedName>
        <fullName evidence="7">Galactose-1-phosphate uridylyltransferase</fullName>
        <ecNumber evidence="7">2.7.7.12</ecNumber>
    </recommendedName>
</protein>
<organism evidence="12 13">
    <name type="scientific">Hypnocyclicus thermotrophus</name>
    <dbReference type="NCBI Taxonomy" id="1627895"/>
    <lineage>
        <taxon>Bacteria</taxon>
        <taxon>Fusobacteriati</taxon>
        <taxon>Fusobacteriota</taxon>
        <taxon>Fusobacteriia</taxon>
        <taxon>Fusobacteriales</taxon>
        <taxon>Fusobacteriaceae</taxon>
        <taxon>Hypnocyclicus</taxon>
    </lineage>
</organism>
<dbReference type="InterPro" id="IPR005850">
    <property type="entry name" value="GalP_Utransf_C"/>
</dbReference>
<dbReference type="SUPFAM" id="SSF54197">
    <property type="entry name" value="HIT-like"/>
    <property type="match status" value="2"/>
</dbReference>
<keyword evidence="5 9" id="KW-0862">Zinc</keyword>
<dbReference type="Proteomes" id="UP000294678">
    <property type="component" value="Unassembled WGS sequence"/>
</dbReference>
<evidence type="ECO:0000256" key="1">
    <source>
        <dbReference type="ARBA" id="ARBA00010951"/>
    </source>
</evidence>
<reference evidence="12 13" key="1">
    <citation type="submission" date="2019-03" db="EMBL/GenBank/DDBJ databases">
        <title>Genomic Encyclopedia of Type Strains, Phase IV (KMG-IV): sequencing the most valuable type-strain genomes for metagenomic binning, comparative biology and taxonomic classification.</title>
        <authorList>
            <person name="Goeker M."/>
        </authorList>
    </citation>
    <scope>NUCLEOTIDE SEQUENCE [LARGE SCALE GENOMIC DNA]</scope>
    <source>
        <strain evidence="12 13">DSM 100055</strain>
    </source>
</reference>
<dbReference type="Gene3D" id="3.30.428.10">
    <property type="entry name" value="HIT-like"/>
    <property type="match status" value="2"/>
</dbReference>
<feature type="domain" description="Galactose-1-phosphate uridyl transferase C-terminal" evidence="11">
    <location>
        <begin position="190"/>
        <end position="303"/>
    </location>
</feature>
<evidence type="ECO:0000256" key="3">
    <source>
        <dbReference type="ARBA" id="ARBA00022695"/>
    </source>
</evidence>
<keyword evidence="3 12" id="KW-0548">Nucleotidyltransferase</keyword>
<keyword evidence="2" id="KW-0808">Transferase</keyword>
<evidence type="ECO:0000256" key="2">
    <source>
        <dbReference type="ARBA" id="ARBA00022679"/>
    </source>
</evidence>
<evidence type="ECO:0000256" key="7">
    <source>
        <dbReference type="NCBIfam" id="TIGR00209"/>
    </source>
</evidence>
<dbReference type="GO" id="GO:0008270">
    <property type="term" value="F:zinc ion binding"/>
    <property type="evidence" value="ECO:0007669"/>
    <property type="project" value="InterPro"/>
</dbReference>
<proteinExistence type="inferred from homology"/>
<dbReference type="GO" id="GO:0008108">
    <property type="term" value="F:UDP-glucose:hexose-1-phosphate uridylyltransferase activity"/>
    <property type="evidence" value="ECO:0007669"/>
    <property type="project" value="UniProtKB-UniRule"/>
</dbReference>
<feature type="binding site" evidence="9">
    <location>
        <position position="42"/>
    </location>
    <ligand>
        <name>Zn(2+)</name>
        <dbReference type="ChEBI" id="CHEBI:29105"/>
    </ligand>
</feature>
<evidence type="ECO:0000259" key="11">
    <source>
        <dbReference type="Pfam" id="PF02744"/>
    </source>
</evidence>
<evidence type="ECO:0000313" key="13">
    <source>
        <dbReference type="Proteomes" id="UP000294678"/>
    </source>
</evidence>
<evidence type="ECO:0000256" key="9">
    <source>
        <dbReference type="PIRSR" id="PIRSR000808-3"/>
    </source>
</evidence>
<dbReference type="RefSeq" id="WP_134113594.1">
    <property type="nucleotide sequence ID" value="NZ_SOBG01000008.1"/>
</dbReference>